<reference evidence="2 3" key="1">
    <citation type="submission" date="2021-05" db="EMBL/GenBank/DDBJ databases">
        <title>Mycobacterium acidophilum sp. nov., an extremely acid-tolerant member of the genus Mycobacterium.</title>
        <authorList>
            <person name="Xia J."/>
        </authorList>
    </citation>
    <scope>NUCLEOTIDE SEQUENCE [LARGE SCALE GENOMIC DNA]</scope>
    <source>
        <strain evidence="2 3">M1</strain>
    </source>
</reference>
<name>A0ABS5RPI1_9MYCO</name>
<protein>
    <submittedName>
        <fullName evidence="2">Nuclear transport factor 2 family protein</fullName>
    </submittedName>
</protein>
<evidence type="ECO:0000313" key="3">
    <source>
        <dbReference type="Proteomes" id="UP001519535"/>
    </source>
</evidence>
<sequence>MFLQSVSEGGDLDEYFDLLADDCTYWSILTRETIGKDALRAMLEQRRQRMRVTLELTRCINEGETVVIEAHGDCATTDGAHYESPLVFIVDTRDGLIVSVREYTDTRFAAEALGSA</sequence>
<evidence type="ECO:0000259" key="1">
    <source>
        <dbReference type="Pfam" id="PF12680"/>
    </source>
</evidence>
<dbReference type="Proteomes" id="UP001519535">
    <property type="component" value="Unassembled WGS sequence"/>
</dbReference>
<dbReference type="EMBL" id="JAHCLR010000091">
    <property type="protein sequence ID" value="MBS9536203.1"/>
    <property type="molecule type" value="Genomic_DNA"/>
</dbReference>
<dbReference type="Gene3D" id="3.10.450.50">
    <property type="match status" value="1"/>
</dbReference>
<dbReference type="Pfam" id="PF12680">
    <property type="entry name" value="SnoaL_2"/>
    <property type="match status" value="1"/>
</dbReference>
<proteinExistence type="predicted"/>
<dbReference type="InterPro" id="IPR032710">
    <property type="entry name" value="NTF2-like_dom_sf"/>
</dbReference>
<accession>A0ABS5RPI1</accession>
<comment type="caution">
    <text evidence="2">The sequence shown here is derived from an EMBL/GenBank/DDBJ whole genome shotgun (WGS) entry which is preliminary data.</text>
</comment>
<dbReference type="SUPFAM" id="SSF54427">
    <property type="entry name" value="NTF2-like"/>
    <property type="match status" value="1"/>
</dbReference>
<gene>
    <name evidence="2" type="ORF">KIH27_21710</name>
</gene>
<keyword evidence="3" id="KW-1185">Reference proteome</keyword>
<dbReference type="InterPro" id="IPR037401">
    <property type="entry name" value="SnoaL-like"/>
</dbReference>
<evidence type="ECO:0000313" key="2">
    <source>
        <dbReference type="EMBL" id="MBS9536203.1"/>
    </source>
</evidence>
<organism evidence="2 3">
    <name type="scientific">Mycolicibacter acidiphilus</name>
    <dbReference type="NCBI Taxonomy" id="2835306"/>
    <lineage>
        <taxon>Bacteria</taxon>
        <taxon>Bacillati</taxon>
        <taxon>Actinomycetota</taxon>
        <taxon>Actinomycetes</taxon>
        <taxon>Mycobacteriales</taxon>
        <taxon>Mycobacteriaceae</taxon>
        <taxon>Mycolicibacter</taxon>
    </lineage>
</organism>
<feature type="domain" description="SnoaL-like" evidence="1">
    <location>
        <begin position="8"/>
        <end position="99"/>
    </location>
</feature>